<dbReference type="Pfam" id="PF02350">
    <property type="entry name" value="Epimerase_2"/>
    <property type="match status" value="1"/>
</dbReference>
<dbReference type="EMBL" id="LGVR01000001">
    <property type="protein sequence ID" value="KOA90495.1"/>
    <property type="molecule type" value="Genomic_DNA"/>
</dbReference>
<dbReference type="InterPro" id="IPR029767">
    <property type="entry name" value="WecB-like"/>
</dbReference>
<evidence type="ECO:0000313" key="2">
    <source>
        <dbReference type="EMBL" id="KOA90495.1"/>
    </source>
</evidence>
<dbReference type="GO" id="GO:0006047">
    <property type="term" value="P:UDP-N-acetylglucosamine metabolic process"/>
    <property type="evidence" value="ECO:0007669"/>
    <property type="project" value="InterPro"/>
</dbReference>
<accession>A0A9Q1ZCP7</accession>
<name>A0A9Q1ZCP7_CLOBO</name>
<dbReference type="GO" id="GO:0004553">
    <property type="term" value="F:hydrolase activity, hydrolyzing O-glycosyl compounds"/>
    <property type="evidence" value="ECO:0007669"/>
    <property type="project" value="InterPro"/>
</dbReference>
<proteinExistence type="predicted"/>
<evidence type="ECO:0000259" key="1">
    <source>
        <dbReference type="Pfam" id="PF02350"/>
    </source>
</evidence>
<dbReference type="AlphaFoldDB" id="A0A9Q1ZCP7"/>
<dbReference type="InterPro" id="IPR003331">
    <property type="entry name" value="UDP_GlcNAc_Epimerase_2_dom"/>
</dbReference>
<dbReference type="InterPro" id="IPR020004">
    <property type="entry name" value="UDP-GlcNAc_Epase"/>
</dbReference>
<gene>
    <name evidence="2" type="ORF">ADU74_00220</name>
</gene>
<reference evidence="2 3" key="1">
    <citation type="submission" date="2015-07" db="EMBL/GenBank/DDBJ databases">
        <title>Draft genome sequences of 17 French Clostridium botulinum group III.</title>
        <authorList>
            <person name="Woudstra C."/>
            <person name="Le Marechal C."/>
            <person name="Souillard R."/>
            <person name="Bayon-Auboyer M.-H."/>
            <person name="Dessouter D."/>
            <person name="Fach P."/>
        </authorList>
    </citation>
    <scope>NUCLEOTIDE SEQUENCE [LARGE SCALE GENOMIC DNA]</scope>
    <source>
        <strain evidence="2 3">12LNRI-CD</strain>
    </source>
</reference>
<sequence length="384" mass="42703">MKRKVAVVTGSRSEFGILYCVIKALEECEEINCKVIVTGSHLAPSQGYTINQIHESKIRVDATVPMLIDGDDNESLGYSIAMGIMGLTKEFKNLNPDLILILGDRFEIFSAATAAMALQIPIAHIAGGETDWANCIDGDVRNAITKMAHIHFVSTELYKNRIEKMGEEKWRIFNVGLPSLDNIKENLLNKDELQNSLNIEFKGKIFVCTYLPVGLRVEESINELNELLKGLSEFREDTVIFTLSNADAGGRKINELILKCANEYNHIYCFPSLGKQRYLSMINICDVVVGNSSSGIIETSSFGRATVNVGIRQSGRIHPENVIDVSGNKEEIIAAIQKAIYDEDFKKQICDVKNPFGDGNASEKIVKILKDINIDTNLIEKRLI</sequence>
<dbReference type="RefSeq" id="WP_013725318.1">
    <property type="nucleotide sequence ID" value="NZ_LGVO01000042.1"/>
</dbReference>
<dbReference type="SUPFAM" id="SSF53756">
    <property type="entry name" value="UDP-Glycosyltransferase/glycogen phosphorylase"/>
    <property type="match status" value="1"/>
</dbReference>
<dbReference type="PANTHER" id="PTHR43174:SF3">
    <property type="entry name" value="UDP-N-ACETYLGLUCOSAMINE 2-EPIMERASE"/>
    <property type="match status" value="1"/>
</dbReference>
<feature type="domain" description="UDP-N-acetylglucosamine 2-epimerase" evidence="1">
    <location>
        <begin position="23"/>
        <end position="370"/>
    </location>
</feature>
<dbReference type="Proteomes" id="UP000037540">
    <property type="component" value="Unassembled WGS sequence"/>
</dbReference>
<protein>
    <submittedName>
        <fullName evidence="2">UDP-N-acetylglucosamine 2-epimerase</fullName>
    </submittedName>
</protein>
<dbReference type="CDD" id="cd03786">
    <property type="entry name" value="GTB_UDP-GlcNAc_2-Epimerase"/>
    <property type="match status" value="1"/>
</dbReference>
<dbReference type="OrthoDB" id="9803238at2"/>
<dbReference type="NCBIfam" id="TIGR03568">
    <property type="entry name" value="NeuC_NnaA"/>
    <property type="match status" value="1"/>
</dbReference>
<dbReference type="Gene3D" id="3.40.50.2000">
    <property type="entry name" value="Glycogen Phosphorylase B"/>
    <property type="match status" value="2"/>
</dbReference>
<comment type="caution">
    <text evidence="2">The sequence shown here is derived from an EMBL/GenBank/DDBJ whole genome shotgun (WGS) entry which is preliminary data.</text>
</comment>
<dbReference type="PANTHER" id="PTHR43174">
    <property type="entry name" value="UDP-N-ACETYLGLUCOSAMINE 2-EPIMERASE"/>
    <property type="match status" value="1"/>
</dbReference>
<evidence type="ECO:0000313" key="3">
    <source>
        <dbReference type="Proteomes" id="UP000037540"/>
    </source>
</evidence>
<organism evidence="2 3">
    <name type="scientific">Clostridium botulinum</name>
    <dbReference type="NCBI Taxonomy" id="1491"/>
    <lineage>
        <taxon>Bacteria</taxon>
        <taxon>Bacillati</taxon>
        <taxon>Bacillota</taxon>
        <taxon>Clostridia</taxon>
        <taxon>Eubacteriales</taxon>
        <taxon>Clostridiaceae</taxon>
        <taxon>Clostridium</taxon>
    </lineage>
</organism>